<evidence type="ECO:0000259" key="2">
    <source>
        <dbReference type="PROSITE" id="PS51379"/>
    </source>
</evidence>
<feature type="domain" description="4Fe-4S ferredoxin-type" evidence="2">
    <location>
        <begin position="1"/>
        <end position="29"/>
    </location>
</feature>
<sequence>MLYIDPQTCIDRRACADASPAETIYADDELPGGRERFTGINAVSNAIPSTRRPFDDRASKRPGTAPAAPGTSRRRHTGLSE</sequence>
<accession>A0A2S6APU3</accession>
<feature type="compositionally biased region" description="Basic residues" evidence="1">
    <location>
        <begin position="72"/>
        <end position="81"/>
    </location>
</feature>
<organism evidence="3 4">
    <name type="scientific">Nocardia nova</name>
    <dbReference type="NCBI Taxonomy" id="37330"/>
    <lineage>
        <taxon>Bacteria</taxon>
        <taxon>Bacillati</taxon>
        <taxon>Actinomycetota</taxon>
        <taxon>Actinomycetes</taxon>
        <taxon>Mycobacteriales</taxon>
        <taxon>Nocardiaceae</taxon>
        <taxon>Nocardia</taxon>
    </lineage>
</organism>
<gene>
    <name evidence="3" type="ORF">C5E45_16220</name>
</gene>
<dbReference type="EMBL" id="PSZC01000010">
    <property type="protein sequence ID" value="PPJ37196.1"/>
    <property type="molecule type" value="Genomic_DNA"/>
</dbReference>
<proteinExistence type="predicted"/>
<evidence type="ECO:0000256" key="1">
    <source>
        <dbReference type="SAM" id="MobiDB-lite"/>
    </source>
</evidence>
<evidence type="ECO:0000313" key="4">
    <source>
        <dbReference type="Proteomes" id="UP000239874"/>
    </source>
</evidence>
<dbReference type="PROSITE" id="PS51379">
    <property type="entry name" value="4FE4S_FER_2"/>
    <property type="match status" value="1"/>
</dbReference>
<dbReference type="OrthoDB" id="9803397at2"/>
<feature type="region of interest" description="Disordered" evidence="1">
    <location>
        <begin position="43"/>
        <end position="81"/>
    </location>
</feature>
<name>A0A2S6APU3_9NOCA</name>
<dbReference type="RefSeq" id="WP_104376387.1">
    <property type="nucleotide sequence ID" value="NZ_PSZC01000010.1"/>
</dbReference>
<reference evidence="3 4" key="1">
    <citation type="submission" date="2018-02" db="EMBL/GenBank/DDBJ databases">
        <title>8 Nocardia nova and 1 Nocardia cyriacigeorgica strain used for evolution to TMP-SMX.</title>
        <authorList>
            <person name="Mehta H."/>
            <person name="Weng J."/>
            <person name="Shamoo Y."/>
        </authorList>
    </citation>
    <scope>NUCLEOTIDE SEQUENCE [LARGE SCALE GENOMIC DNA]</scope>
    <source>
        <strain evidence="3 4">MDA3139</strain>
    </source>
</reference>
<dbReference type="Gene3D" id="3.30.70.20">
    <property type="match status" value="1"/>
</dbReference>
<evidence type="ECO:0000313" key="3">
    <source>
        <dbReference type="EMBL" id="PPJ37196.1"/>
    </source>
</evidence>
<protein>
    <recommendedName>
        <fullName evidence="2">4Fe-4S ferredoxin-type domain-containing protein</fullName>
    </recommendedName>
</protein>
<comment type="caution">
    <text evidence="3">The sequence shown here is derived from an EMBL/GenBank/DDBJ whole genome shotgun (WGS) entry which is preliminary data.</text>
</comment>
<dbReference type="InterPro" id="IPR017896">
    <property type="entry name" value="4Fe4S_Fe-S-bd"/>
</dbReference>
<dbReference type="Proteomes" id="UP000239874">
    <property type="component" value="Unassembled WGS sequence"/>
</dbReference>
<dbReference type="AlphaFoldDB" id="A0A2S6APU3"/>